<evidence type="ECO:0000259" key="2">
    <source>
        <dbReference type="Pfam" id="PF00109"/>
    </source>
</evidence>
<reference evidence="3 4" key="1">
    <citation type="submission" date="2019-04" db="EMBL/GenBank/DDBJ databases">
        <title>Geobacter ruber sp. nov., ferric-reducing bacteria isolated from paddy soil.</title>
        <authorList>
            <person name="Xu Z."/>
            <person name="Masuda Y."/>
            <person name="Itoh H."/>
            <person name="Senoo K."/>
        </authorList>
    </citation>
    <scope>NUCLEOTIDE SEQUENCE [LARGE SCALE GENOMIC DNA]</scope>
    <source>
        <strain evidence="3 4">Red88</strain>
    </source>
</reference>
<dbReference type="InterPro" id="IPR000794">
    <property type="entry name" value="Beta-ketoacyl_synthase"/>
</dbReference>
<dbReference type="Gene3D" id="3.40.47.10">
    <property type="match status" value="1"/>
</dbReference>
<name>A0A5A9XPF7_9BACT</name>
<gene>
    <name evidence="3" type="ORF">ET418_00595</name>
</gene>
<dbReference type="PANTHER" id="PTHR11712">
    <property type="entry name" value="POLYKETIDE SYNTHASE-RELATED"/>
    <property type="match status" value="1"/>
</dbReference>
<dbReference type="PANTHER" id="PTHR11712:SF321">
    <property type="entry name" value="3-OXOACYL-[ACYL-CARRIER-PROTEIN] SYNTHASE 2"/>
    <property type="match status" value="1"/>
</dbReference>
<dbReference type="Pfam" id="PF00109">
    <property type="entry name" value="ketoacyl-synt"/>
    <property type="match status" value="1"/>
</dbReference>
<dbReference type="EMBL" id="SRSD01000001">
    <property type="protein sequence ID" value="KAA0895052.1"/>
    <property type="molecule type" value="Genomic_DNA"/>
</dbReference>
<evidence type="ECO:0000313" key="3">
    <source>
        <dbReference type="EMBL" id="KAA0895052.1"/>
    </source>
</evidence>
<dbReference type="OrthoDB" id="5392135at2"/>
<dbReference type="GO" id="GO:0004315">
    <property type="term" value="F:3-oxoacyl-[acyl-carrier-protein] synthase activity"/>
    <property type="evidence" value="ECO:0007669"/>
    <property type="project" value="TreeGrafter"/>
</dbReference>
<dbReference type="SUPFAM" id="SSF53901">
    <property type="entry name" value="Thiolase-like"/>
    <property type="match status" value="1"/>
</dbReference>
<dbReference type="GO" id="GO:0006633">
    <property type="term" value="P:fatty acid biosynthetic process"/>
    <property type="evidence" value="ECO:0007669"/>
    <property type="project" value="TreeGrafter"/>
</dbReference>
<sequence length="361" mass="36949">MIYSFNDIVVSGFSAVTAAGNGMEAVLELLGSGRDALSAVPDDVPGGAGQRWGKALGFKASDFMPPLKARKMDRCSHFTVGATGLALKDAGIDLKSIDPERIGIALGCGFGGVANSAEFLSGYFKNGAEGLAPVLFPNTVSNAPASNASIEHGLKGPNVTLVQRFCSAESAFVMACRFIAEGRADVMLTGGADDLTPLMIAGFAATGQLRRYAACFGEGSGILVLESAAHAARRNAPVKATVETVATIGLLPAGREQEGVERLFSGVDRCNLLTLSGTAGDTPLLMQRVEAQGIIDTASILGRSLAMGGTAMATLLAKLQPGQQGVHLAASPEGPYYAIRFTGGAATACTPGEVKGASHQV</sequence>
<evidence type="ECO:0000256" key="1">
    <source>
        <dbReference type="ARBA" id="ARBA00022679"/>
    </source>
</evidence>
<protein>
    <submittedName>
        <fullName evidence="3">Beta-ketoacyl synthase</fullName>
    </submittedName>
</protein>
<dbReference type="GO" id="GO:0005829">
    <property type="term" value="C:cytosol"/>
    <property type="evidence" value="ECO:0007669"/>
    <property type="project" value="TreeGrafter"/>
</dbReference>
<comment type="caution">
    <text evidence="3">The sequence shown here is derived from an EMBL/GenBank/DDBJ whole genome shotgun (WGS) entry which is preliminary data.</text>
</comment>
<evidence type="ECO:0000313" key="4">
    <source>
        <dbReference type="Proteomes" id="UP000324298"/>
    </source>
</evidence>
<dbReference type="InterPro" id="IPR016039">
    <property type="entry name" value="Thiolase-like"/>
</dbReference>
<dbReference type="AlphaFoldDB" id="A0A5A9XPF7"/>
<dbReference type="RefSeq" id="WP_149305636.1">
    <property type="nucleotide sequence ID" value="NZ_SRSD01000001.1"/>
</dbReference>
<keyword evidence="4" id="KW-1185">Reference proteome</keyword>
<dbReference type="Proteomes" id="UP000324298">
    <property type="component" value="Unassembled WGS sequence"/>
</dbReference>
<organism evidence="3 4">
    <name type="scientific">Oryzomonas rubra</name>
    <dbReference type="NCBI Taxonomy" id="2509454"/>
    <lineage>
        <taxon>Bacteria</taxon>
        <taxon>Pseudomonadati</taxon>
        <taxon>Thermodesulfobacteriota</taxon>
        <taxon>Desulfuromonadia</taxon>
        <taxon>Geobacterales</taxon>
        <taxon>Geobacteraceae</taxon>
        <taxon>Oryzomonas</taxon>
    </lineage>
</organism>
<keyword evidence="1" id="KW-0808">Transferase</keyword>
<dbReference type="InterPro" id="IPR014030">
    <property type="entry name" value="Ketoacyl_synth_N"/>
</dbReference>
<accession>A0A5A9XPF7</accession>
<feature type="domain" description="Beta-ketoacyl synthase-like N-terminal" evidence="2">
    <location>
        <begin position="6"/>
        <end position="230"/>
    </location>
</feature>
<proteinExistence type="predicted"/>